<proteinExistence type="predicted"/>
<accession>A0A2P2NUR0</accession>
<evidence type="ECO:0000313" key="1">
    <source>
        <dbReference type="EMBL" id="MBX46225.1"/>
    </source>
</evidence>
<sequence length="30" mass="3491">MWTLSMSHAKSYGLTWFRSSIPNVLNFSND</sequence>
<dbReference type="EMBL" id="GGEC01065741">
    <property type="protein sequence ID" value="MBX46225.1"/>
    <property type="molecule type" value="Transcribed_RNA"/>
</dbReference>
<dbReference type="AlphaFoldDB" id="A0A2P2NUR0"/>
<name>A0A2P2NUR0_RHIMU</name>
<organism evidence="1">
    <name type="scientific">Rhizophora mucronata</name>
    <name type="common">Asiatic mangrove</name>
    <dbReference type="NCBI Taxonomy" id="61149"/>
    <lineage>
        <taxon>Eukaryota</taxon>
        <taxon>Viridiplantae</taxon>
        <taxon>Streptophyta</taxon>
        <taxon>Embryophyta</taxon>
        <taxon>Tracheophyta</taxon>
        <taxon>Spermatophyta</taxon>
        <taxon>Magnoliopsida</taxon>
        <taxon>eudicotyledons</taxon>
        <taxon>Gunneridae</taxon>
        <taxon>Pentapetalae</taxon>
        <taxon>rosids</taxon>
        <taxon>fabids</taxon>
        <taxon>Malpighiales</taxon>
        <taxon>Rhizophoraceae</taxon>
        <taxon>Rhizophora</taxon>
    </lineage>
</organism>
<protein>
    <submittedName>
        <fullName evidence="1">Uncharacterized protein</fullName>
    </submittedName>
</protein>
<reference evidence="1" key="1">
    <citation type="submission" date="2018-02" db="EMBL/GenBank/DDBJ databases">
        <title>Rhizophora mucronata_Transcriptome.</title>
        <authorList>
            <person name="Meera S.P."/>
            <person name="Sreeshan A."/>
            <person name="Augustine A."/>
        </authorList>
    </citation>
    <scope>NUCLEOTIDE SEQUENCE</scope>
    <source>
        <tissue evidence="1">Leaf</tissue>
    </source>
</reference>